<feature type="chain" id="PRO_5040993206" evidence="3">
    <location>
        <begin position="23"/>
        <end position="533"/>
    </location>
</feature>
<dbReference type="SUPFAM" id="SSF53300">
    <property type="entry name" value="vWA-like"/>
    <property type="match status" value="1"/>
</dbReference>
<dbReference type="PROSITE" id="PS50234">
    <property type="entry name" value="VWFA"/>
    <property type="match status" value="1"/>
</dbReference>
<feature type="signal peptide" evidence="3">
    <location>
        <begin position="1"/>
        <end position="22"/>
    </location>
</feature>
<dbReference type="OrthoDB" id="366835at2759"/>
<protein>
    <submittedName>
        <fullName evidence="5">Thrombospondin-related adhesive protein, putative</fullName>
    </submittedName>
</protein>
<keyword evidence="2" id="KW-0472">Membrane</keyword>
<feature type="transmembrane region" description="Helical" evidence="2">
    <location>
        <begin position="471"/>
        <end position="492"/>
    </location>
</feature>
<dbReference type="Proteomes" id="UP001057455">
    <property type="component" value="Unassembled WGS sequence"/>
</dbReference>
<feature type="domain" description="VWFA" evidence="4">
    <location>
        <begin position="63"/>
        <end position="230"/>
    </location>
</feature>
<evidence type="ECO:0000256" key="3">
    <source>
        <dbReference type="SAM" id="SignalP"/>
    </source>
</evidence>
<dbReference type="InterPro" id="IPR002035">
    <property type="entry name" value="VWF_A"/>
</dbReference>
<evidence type="ECO:0000256" key="2">
    <source>
        <dbReference type="SAM" id="Phobius"/>
    </source>
</evidence>
<accession>A0A9W5WV80</accession>
<evidence type="ECO:0000259" key="4">
    <source>
        <dbReference type="PROSITE" id="PS50234"/>
    </source>
</evidence>
<comment type="caution">
    <text evidence="5">The sequence shown here is derived from an EMBL/GenBank/DDBJ whole genome shotgun (WGS) entry which is preliminary data.</text>
</comment>
<feature type="region of interest" description="Disordered" evidence="1">
    <location>
        <begin position="503"/>
        <end position="533"/>
    </location>
</feature>
<proteinExistence type="predicted"/>
<keyword evidence="6" id="KW-1185">Reference proteome</keyword>
<dbReference type="AlphaFoldDB" id="A0A9W5WV80"/>
<keyword evidence="2" id="KW-1133">Transmembrane helix</keyword>
<evidence type="ECO:0000313" key="6">
    <source>
        <dbReference type="Proteomes" id="UP001057455"/>
    </source>
</evidence>
<organism evidence="5 6">
    <name type="scientific">Babesia ovis</name>
    <dbReference type="NCBI Taxonomy" id="5869"/>
    <lineage>
        <taxon>Eukaryota</taxon>
        <taxon>Sar</taxon>
        <taxon>Alveolata</taxon>
        <taxon>Apicomplexa</taxon>
        <taxon>Aconoidasida</taxon>
        <taxon>Piroplasmida</taxon>
        <taxon>Babesiidae</taxon>
        <taxon>Babesia</taxon>
    </lineage>
</organism>
<reference evidence="5" key="1">
    <citation type="submission" date="2019-12" db="EMBL/GenBank/DDBJ databases">
        <title>Genome sequence of Babesia ovis.</title>
        <authorList>
            <person name="Yamagishi J."/>
            <person name="Sevinc F."/>
            <person name="Xuan X."/>
        </authorList>
    </citation>
    <scope>NUCLEOTIDE SEQUENCE</scope>
    <source>
        <strain evidence="5">Selcuk</strain>
    </source>
</reference>
<dbReference type="InterPro" id="IPR036465">
    <property type="entry name" value="vWFA_dom_sf"/>
</dbReference>
<keyword evidence="3" id="KW-0732">Signal</keyword>
<name>A0A9W5WV80_BABOV</name>
<keyword evidence="2" id="KW-0812">Transmembrane</keyword>
<sequence>MVRLHTLPIAAALAFVVKKAFASLGKVNYANGDVSANFLEHETGIFASGPRPEPSKIAQVPEKYIIAFDEDIDISNDKGKDNRDFLVELISDLYNRNGSKRISLIRFCGSNIKEQVKVRHSSEFLHFLGEDIRIKANVEPDVDGAGIGVALRQIRTILYPKLDRFLIGDTVKELEYADAVGKDVVVIIFTNGHVVRPHLAYNEAFDARRNGVRLFVVNRGGNSENFWTQLLGCHYSTCPNYISARAINPMAYIDVLVNRIVSTRARDAVCLEQWSEYKANEGQSDVKIMTSTLELYKTLLKESIGDGNLKGRTCKEQLEHVQKRQIMCYKDGCNPTVYSRTTFPELLTNTHGVESEGNVTDAISTVGGRDNRSQTLTDDSERTKKYISDLEDKLDFITEDNGVTSSGEKVLKEESDEPTYKQLNYYDKKGVVIPEETQVQFSNDGEHLSLSANHHTQHRREARRSGRKGTILIGCVCFIIVCSVVAGTYVSLSQQDSFQLDAEDGDFLDGSSGGKDEEPESQQIIDANNQVWA</sequence>
<evidence type="ECO:0000313" key="5">
    <source>
        <dbReference type="EMBL" id="GFE54599.1"/>
    </source>
</evidence>
<gene>
    <name evidence="5" type="ORF">BaOVIS_020030</name>
</gene>
<evidence type="ECO:0000256" key="1">
    <source>
        <dbReference type="SAM" id="MobiDB-lite"/>
    </source>
</evidence>
<feature type="compositionally biased region" description="Polar residues" evidence="1">
    <location>
        <begin position="521"/>
        <end position="533"/>
    </location>
</feature>
<dbReference type="EMBL" id="BLIY01000017">
    <property type="protein sequence ID" value="GFE54599.1"/>
    <property type="molecule type" value="Genomic_DNA"/>
</dbReference>